<feature type="domain" description="HTH lysR-type" evidence="5">
    <location>
        <begin position="8"/>
        <end position="65"/>
    </location>
</feature>
<comment type="similarity">
    <text evidence="1">Belongs to the LysR transcriptional regulatory family.</text>
</comment>
<dbReference type="PANTHER" id="PTHR30126">
    <property type="entry name" value="HTH-TYPE TRANSCRIPTIONAL REGULATOR"/>
    <property type="match status" value="1"/>
</dbReference>
<proteinExistence type="inferred from homology"/>
<dbReference type="SUPFAM" id="SSF53850">
    <property type="entry name" value="Periplasmic binding protein-like II"/>
    <property type="match status" value="1"/>
</dbReference>
<dbReference type="EMBL" id="AJXZ01000005">
    <property type="protein sequence ID" value="EIM77414.1"/>
    <property type="molecule type" value="Genomic_DNA"/>
</dbReference>
<dbReference type="InterPro" id="IPR005119">
    <property type="entry name" value="LysR_subst-bd"/>
</dbReference>
<evidence type="ECO:0000256" key="3">
    <source>
        <dbReference type="ARBA" id="ARBA00023125"/>
    </source>
</evidence>
<dbReference type="PATRIC" id="fig|1189611.3.peg.625"/>
<evidence type="ECO:0000256" key="1">
    <source>
        <dbReference type="ARBA" id="ARBA00009437"/>
    </source>
</evidence>
<dbReference type="Proteomes" id="UP000004622">
    <property type="component" value="Unassembled WGS sequence"/>
</dbReference>
<dbReference type="SUPFAM" id="SSF46785">
    <property type="entry name" value="Winged helix' DNA-binding domain"/>
    <property type="match status" value="1"/>
</dbReference>
<evidence type="ECO:0000313" key="6">
    <source>
        <dbReference type="EMBL" id="EIM77414.1"/>
    </source>
</evidence>
<keyword evidence="4" id="KW-0804">Transcription</keyword>
<sequence length="312" mass="35257">MFFEVPSVQLRFLETFIHLAKVRNFRKVADLLHTTQPVISSRINALENELGTRLFERSKRGVQLTSEGRVLLPHAEMVVELTNEMKWLVNKNRKMTGSLRVGVTDTILRSWFVQLMECFREKYPGVNIEMLSSTSADVIQSLRDHAVDVGLAMRDGNDPKLDFVPLGSFPVAWVASPTAFPIRRAAVGTLLDLPILSFPKNSIPYKTLERYLKMHSKVRVNVHSSNSIATIVQMAEEGLGIAPMPRAVVMKELASGTLHEITVDVEFPPLEFFAITEASPRKTLRDEFVEMARQQAIAYSSRFPDDYLINPD</sequence>
<organism evidence="6 7">
    <name type="scientific">Nitratireductor aquibiodomus RA22</name>
    <dbReference type="NCBI Taxonomy" id="1189611"/>
    <lineage>
        <taxon>Bacteria</taxon>
        <taxon>Pseudomonadati</taxon>
        <taxon>Pseudomonadota</taxon>
        <taxon>Alphaproteobacteria</taxon>
        <taxon>Hyphomicrobiales</taxon>
        <taxon>Phyllobacteriaceae</taxon>
        <taxon>Nitratireductor</taxon>
    </lineage>
</organism>
<dbReference type="FunFam" id="1.10.10.10:FF:000001">
    <property type="entry name" value="LysR family transcriptional regulator"/>
    <property type="match status" value="1"/>
</dbReference>
<keyword evidence="2" id="KW-0805">Transcription regulation</keyword>
<dbReference type="Gene3D" id="3.40.190.10">
    <property type="entry name" value="Periplasmic binding protein-like II"/>
    <property type="match status" value="2"/>
</dbReference>
<reference evidence="6 7" key="1">
    <citation type="journal article" date="2012" name="J. Bacteriol.">
        <title>Genome Sequence of Nitratireductor aquibiodomus Strain RA22.</title>
        <authorList>
            <person name="Singh A."/>
            <person name="Jangir P.K."/>
            <person name="Kumari C."/>
            <person name="Sharma R."/>
        </authorList>
    </citation>
    <scope>NUCLEOTIDE SEQUENCE [LARGE SCALE GENOMIC DNA]</scope>
    <source>
        <strain evidence="6 7">RA22</strain>
    </source>
</reference>
<dbReference type="InterPro" id="IPR036390">
    <property type="entry name" value="WH_DNA-bd_sf"/>
</dbReference>
<gene>
    <name evidence="6" type="ORF">A33O_03048</name>
</gene>
<protein>
    <submittedName>
        <fullName evidence="6">LysR family transcriptional regulator</fullName>
    </submittedName>
</protein>
<dbReference type="AlphaFoldDB" id="I5C6G2"/>
<evidence type="ECO:0000256" key="4">
    <source>
        <dbReference type="ARBA" id="ARBA00023163"/>
    </source>
</evidence>
<name>I5C6G2_9HYPH</name>
<keyword evidence="3" id="KW-0238">DNA-binding</keyword>
<dbReference type="Pfam" id="PF03466">
    <property type="entry name" value="LysR_substrate"/>
    <property type="match status" value="1"/>
</dbReference>
<dbReference type="InterPro" id="IPR036388">
    <property type="entry name" value="WH-like_DNA-bd_sf"/>
</dbReference>
<dbReference type="Pfam" id="PF00126">
    <property type="entry name" value="HTH_1"/>
    <property type="match status" value="1"/>
</dbReference>
<evidence type="ECO:0000259" key="5">
    <source>
        <dbReference type="PROSITE" id="PS50931"/>
    </source>
</evidence>
<dbReference type="InterPro" id="IPR000847">
    <property type="entry name" value="LysR_HTH_N"/>
</dbReference>
<accession>I5C6G2</accession>
<dbReference type="PROSITE" id="PS50931">
    <property type="entry name" value="HTH_LYSR"/>
    <property type="match status" value="1"/>
</dbReference>
<dbReference type="CDD" id="cd05466">
    <property type="entry name" value="PBP2_LTTR_substrate"/>
    <property type="match status" value="1"/>
</dbReference>
<evidence type="ECO:0000313" key="7">
    <source>
        <dbReference type="Proteomes" id="UP000004622"/>
    </source>
</evidence>
<dbReference type="GO" id="GO:0000976">
    <property type="term" value="F:transcription cis-regulatory region binding"/>
    <property type="evidence" value="ECO:0007669"/>
    <property type="project" value="TreeGrafter"/>
</dbReference>
<dbReference type="Gene3D" id="1.10.10.10">
    <property type="entry name" value="Winged helix-like DNA-binding domain superfamily/Winged helix DNA-binding domain"/>
    <property type="match status" value="1"/>
</dbReference>
<dbReference type="PANTHER" id="PTHR30126:SF77">
    <property type="entry name" value="TRANSCRIPTIONAL REGULATORY PROTEIN"/>
    <property type="match status" value="1"/>
</dbReference>
<dbReference type="PRINTS" id="PR00039">
    <property type="entry name" value="HTHLYSR"/>
</dbReference>
<evidence type="ECO:0000256" key="2">
    <source>
        <dbReference type="ARBA" id="ARBA00023015"/>
    </source>
</evidence>
<dbReference type="GO" id="GO:0003700">
    <property type="term" value="F:DNA-binding transcription factor activity"/>
    <property type="evidence" value="ECO:0007669"/>
    <property type="project" value="InterPro"/>
</dbReference>
<comment type="caution">
    <text evidence="6">The sequence shown here is derived from an EMBL/GenBank/DDBJ whole genome shotgun (WGS) entry which is preliminary data.</text>
</comment>